<dbReference type="EMBL" id="SDAM02004199">
    <property type="protein sequence ID" value="KAH6820299.1"/>
    <property type="molecule type" value="Genomic_DNA"/>
</dbReference>
<dbReference type="GO" id="GO:0030154">
    <property type="term" value="P:cell differentiation"/>
    <property type="evidence" value="ECO:0007669"/>
    <property type="project" value="TreeGrafter"/>
</dbReference>
<dbReference type="PIRSF" id="PIRSF016992">
    <property type="entry name" value="TF_GATA_plant"/>
    <property type="match status" value="1"/>
</dbReference>
<dbReference type="InterPro" id="IPR000679">
    <property type="entry name" value="Znf_GATA"/>
</dbReference>
<dbReference type="InterPro" id="IPR051140">
    <property type="entry name" value="GATA_TF"/>
</dbReference>
<evidence type="ECO:0000313" key="16">
    <source>
        <dbReference type="Proteomes" id="UP001190926"/>
    </source>
</evidence>
<dbReference type="PROSITE" id="PS50114">
    <property type="entry name" value="GATA_ZN_FINGER_2"/>
    <property type="match status" value="1"/>
</dbReference>
<evidence type="ECO:0000256" key="7">
    <source>
        <dbReference type="ARBA" id="ARBA00023125"/>
    </source>
</evidence>
<evidence type="ECO:0000256" key="11">
    <source>
        <dbReference type="PIRNR" id="PIRNR016992"/>
    </source>
</evidence>
<evidence type="ECO:0000256" key="5">
    <source>
        <dbReference type="ARBA" id="ARBA00022833"/>
    </source>
</evidence>
<evidence type="ECO:0000256" key="10">
    <source>
        <dbReference type="ARBA" id="ARBA00023242"/>
    </source>
</evidence>
<dbReference type="Pfam" id="PF00320">
    <property type="entry name" value="GATA"/>
    <property type="match status" value="1"/>
</dbReference>
<dbReference type="GO" id="GO:0008270">
    <property type="term" value="F:zinc ion binding"/>
    <property type="evidence" value="ECO:0007669"/>
    <property type="project" value="UniProtKB-KW"/>
</dbReference>
<comment type="caution">
    <text evidence="15">The sequence shown here is derived from an EMBL/GenBank/DDBJ whole genome shotgun (WGS) entry which is preliminary data.</text>
</comment>
<evidence type="ECO:0000256" key="4">
    <source>
        <dbReference type="ARBA" id="ARBA00022771"/>
    </source>
</evidence>
<feature type="domain" description="GATA-type" evidence="14">
    <location>
        <begin position="244"/>
        <end position="280"/>
    </location>
</feature>
<feature type="region of interest" description="Disordered" evidence="13">
    <location>
        <begin position="226"/>
        <end position="249"/>
    </location>
</feature>
<keyword evidence="9 11" id="KW-0804">Transcription</keyword>
<reference evidence="15 16" key="1">
    <citation type="journal article" date="2021" name="Nat. Commun.">
        <title>Incipient diploidization of the medicinal plant Perilla within 10,000 years.</title>
        <authorList>
            <person name="Zhang Y."/>
            <person name="Shen Q."/>
            <person name="Leng L."/>
            <person name="Zhang D."/>
            <person name="Chen S."/>
            <person name="Shi Y."/>
            <person name="Ning Z."/>
            <person name="Chen S."/>
        </authorList>
    </citation>
    <scope>NUCLEOTIDE SEQUENCE [LARGE SCALE GENOMIC DNA]</scope>
    <source>
        <strain evidence="16">cv. PC099</strain>
    </source>
</reference>
<evidence type="ECO:0000259" key="14">
    <source>
        <dbReference type="PROSITE" id="PS50114"/>
    </source>
</evidence>
<evidence type="ECO:0000256" key="3">
    <source>
        <dbReference type="ARBA" id="ARBA00022723"/>
    </source>
</evidence>
<dbReference type="GO" id="GO:0005634">
    <property type="term" value="C:nucleus"/>
    <property type="evidence" value="ECO:0007669"/>
    <property type="project" value="UniProtKB-SubCell"/>
</dbReference>
<feature type="region of interest" description="Disordered" evidence="13">
    <location>
        <begin position="313"/>
        <end position="332"/>
    </location>
</feature>
<evidence type="ECO:0000256" key="13">
    <source>
        <dbReference type="SAM" id="MobiDB-lite"/>
    </source>
</evidence>
<keyword evidence="8 11" id="KW-0010">Activator</keyword>
<keyword evidence="4 12" id="KW-0863">Zinc-finger</keyword>
<keyword evidence="7 11" id="KW-0238">DNA-binding</keyword>
<dbReference type="Gene3D" id="3.30.50.10">
    <property type="entry name" value="Erythroid Transcription Factor GATA-1, subunit A"/>
    <property type="match status" value="1"/>
</dbReference>
<dbReference type="PROSITE" id="PS00344">
    <property type="entry name" value="GATA_ZN_FINGER_1"/>
    <property type="match status" value="1"/>
</dbReference>
<feature type="compositionally biased region" description="Low complexity" evidence="13">
    <location>
        <begin position="186"/>
        <end position="200"/>
    </location>
</feature>
<name>A0AAD4NYX0_PERFH</name>
<evidence type="ECO:0000256" key="12">
    <source>
        <dbReference type="PROSITE-ProRule" id="PRU00094"/>
    </source>
</evidence>
<keyword evidence="6 11" id="KW-0805">Transcription regulation</keyword>
<keyword evidence="3" id="KW-0479">Metal-binding</keyword>
<evidence type="ECO:0000256" key="9">
    <source>
        <dbReference type="ARBA" id="ARBA00023163"/>
    </source>
</evidence>
<dbReference type="GO" id="GO:0045893">
    <property type="term" value="P:positive regulation of DNA-templated transcription"/>
    <property type="evidence" value="ECO:0007669"/>
    <property type="project" value="InterPro"/>
</dbReference>
<keyword evidence="16" id="KW-1185">Reference proteome</keyword>
<feature type="region of interest" description="Disordered" evidence="13">
    <location>
        <begin position="169"/>
        <end position="200"/>
    </location>
</feature>
<dbReference type="SUPFAM" id="SSF57716">
    <property type="entry name" value="Glucocorticoid receptor-like (DNA-binding domain)"/>
    <property type="match status" value="1"/>
</dbReference>
<evidence type="ECO:0000313" key="15">
    <source>
        <dbReference type="EMBL" id="KAH6820299.1"/>
    </source>
</evidence>
<evidence type="ECO:0000256" key="8">
    <source>
        <dbReference type="ARBA" id="ARBA00023159"/>
    </source>
</evidence>
<comment type="subcellular location">
    <subcellularLocation>
        <location evidence="1 11">Nucleus</location>
    </subcellularLocation>
</comment>
<dbReference type="InterPro" id="IPR016679">
    <property type="entry name" value="TF_GATA_pln"/>
</dbReference>
<evidence type="ECO:0000256" key="1">
    <source>
        <dbReference type="ARBA" id="ARBA00004123"/>
    </source>
</evidence>
<comment type="similarity">
    <text evidence="2 11">Belongs to the type IV zinc-finger family. Class A subfamily.</text>
</comment>
<keyword evidence="5" id="KW-0862">Zinc</keyword>
<dbReference type="AlphaFoldDB" id="A0AAD4NYX0"/>
<dbReference type="PANTHER" id="PTHR45658:SF41">
    <property type="entry name" value="GATA TRANSCRIPTION FACTOR 3"/>
    <property type="match status" value="1"/>
</dbReference>
<dbReference type="GO" id="GO:0043565">
    <property type="term" value="F:sequence-specific DNA binding"/>
    <property type="evidence" value="ECO:0007669"/>
    <property type="project" value="InterPro"/>
</dbReference>
<gene>
    <name evidence="15" type="ORF">C2S53_014037</name>
</gene>
<proteinExistence type="inferred from homology"/>
<dbReference type="FunFam" id="3.30.50.10:FF:000018">
    <property type="entry name" value="GATA transcription factor"/>
    <property type="match status" value="1"/>
</dbReference>
<comment type="function">
    <text evidence="11">Transcriptional activator that specifically binds 5'-GATA-3' or 5'-GAT-3' motifs within gene promoters.</text>
</comment>
<dbReference type="InterPro" id="IPR013088">
    <property type="entry name" value="Znf_NHR/GATA"/>
</dbReference>
<dbReference type="CDD" id="cd00202">
    <property type="entry name" value="ZnF_GATA"/>
    <property type="match status" value="1"/>
</dbReference>
<evidence type="ECO:0000256" key="2">
    <source>
        <dbReference type="ARBA" id="ARBA00005694"/>
    </source>
</evidence>
<protein>
    <recommendedName>
        <fullName evidence="11">GATA transcription factor</fullName>
    </recommendedName>
</protein>
<dbReference type="PANTHER" id="PTHR45658">
    <property type="entry name" value="GATA TRANSCRIPTION FACTOR"/>
    <property type="match status" value="1"/>
</dbReference>
<organism evidence="15 16">
    <name type="scientific">Perilla frutescens var. hirtella</name>
    <name type="common">Perilla citriodora</name>
    <name type="synonym">Perilla setoyensis</name>
    <dbReference type="NCBI Taxonomy" id="608512"/>
    <lineage>
        <taxon>Eukaryota</taxon>
        <taxon>Viridiplantae</taxon>
        <taxon>Streptophyta</taxon>
        <taxon>Embryophyta</taxon>
        <taxon>Tracheophyta</taxon>
        <taxon>Spermatophyta</taxon>
        <taxon>Magnoliopsida</taxon>
        <taxon>eudicotyledons</taxon>
        <taxon>Gunneridae</taxon>
        <taxon>Pentapetalae</taxon>
        <taxon>asterids</taxon>
        <taxon>lamiids</taxon>
        <taxon>Lamiales</taxon>
        <taxon>Lamiaceae</taxon>
        <taxon>Nepetoideae</taxon>
        <taxon>Elsholtzieae</taxon>
        <taxon>Perilla</taxon>
    </lineage>
</organism>
<sequence>MECIEARALKPSFLSQMAMKTNSQVYYNDDVWCLTGINNVVSDDFPVEDLLNLDFPEKDFQDLCFSQEGEDASQKGNSIYSSSSSSTFSGADDLESFSAAELAVPVDDLENLEWLSQFVDDSTSEVSLLCPTGSFVAQTGAVLVNRSDPVNRPPQRILARCFSFPVSVPVKPRSKRSRSSGMPWYLSSPPLSSADSSSTSSSYGSSTLPPFMFANPVLDTELFSSVEKPPAKKQKRKTDVDSGPVSGRRCTHCQVQKTPQWRTGPLGPKTLCNACGVRFKSGRLFPEYRPAFSPTYSRELHSNSHRKVLEMRRKKESDALGEPDFISAVQSQ</sequence>
<dbReference type="Proteomes" id="UP001190926">
    <property type="component" value="Unassembled WGS sequence"/>
</dbReference>
<evidence type="ECO:0000256" key="6">
    <source>
        <dbReference type="ARBA" id="ARBA00023015"/>
    </source>
</evidence>
<keyword evidence="10 11" id="KW-0539">Nucleus</keyword>
<accession>A0AAD4NYX0</accession>
<dbReference type="SMART" id="SM00401">
    <property type="entry name" value="ZnF_GATA"/>
    <property type="match status" value="1"/>
</dbReference>